<reference evidence="2" key="1">
    <citation type="submission" date="2020-07" db="EMBL/GenBank/DDBJ databases">
        <title>Methanobacterium. sp. MethCan genome.</title>
        <authorList>
            <person name="Postec A."/>
            <person name="Quemeneur M."/>
        </authorList>
    </citation>
    <scope>NUCLEOTIDE SEQUENCE</scope>
    <source>
        <strain evidence="2">MethCAN</strain>
    </source>
</reference>
<name>A0A8T8K5A9_9EURY</name>
<dbReference type="Proteomes" id="UP000681041">
    <property type="component" value="Chromosome"/>
</dbReference>
<evidence type="ECO:0000313" key="3">
    <source>
        <dbReference type="Proteomes" id="UP000681041"/>
    </source>
</evidence>
<dbReference type="EMBL" id="CP058560">
    <property type="protein sequence ID" value="QUH23778.1"/>
    <property type="molecule type" value="Genomic_DNA"/>
</dbReference>
<evidence type="ECO:0000313" key="2">
    <source>
        <dbReference type="EMBL" id="QUH23778.1"/>
    </source>
</evidence>
<dbReference type="Gene3D" id="2.30.30.240">
    <property type="entry name" value="PRC-barrel domain"/>
    <property type="match status" value="2"/>
</dbReference>
<gene>
    <name evidence="2" type="ORF">HYG87_08405</name>
</gene>
<dbReference type="OrthoDB" id="70897at2157"/>
<feature type="domain" description="PRC-barrel" evidence="1">
    <location>
        <begin position="2"/>
        <end position="66"/>
    </location>
</feature>
<keyword evidence="3" id="KW-1185">Reference proteome</keyword>
<dbReference type="InterPro" id="IPR011033">
    <property type="entry name" value="PRC_barrel-like_sf"/>
</dbReference>
<dbReference type="RefSeq" id="WP_211532734.1">
    <property type="nucleotide sequence ID" value="NZ_CP058560.1"/>
</dbReference>
<dbReference type="AlphaFoldDB" id="A0A8T8K5A9"/>
<dbReference type="InterPro" id="IPR027275">
    <property type="entry name" value="PRC-brl_dom"/>
</dbReference>
<dbReference type="GeneID" id="64820780"/>
<organism evidence="2 3">
    <name type="scientific">Methanobacterium alkalithermotolerans</name>
    <dbReference type="NCBI Taxonomy" id="2731220"/>
    <lineage>
        <taxon>Archaea</taxon>
        <taxon>Methanobacteriati</taxon>
        <taxon>Methanobacteriota</taxon>
        <taxon>Methanomada group</taxon>
        <taxon>Methanobacteria</taxon>
        <taxon>Methanobacteriales</taxon>
        <taxon>Methanobacteriaceae</taxon>
        <taxon>Methanobacterium</taxon>
    </lineage>
</organism>
<accession>A0A8T8K5A9</accession>
<feature type="domain" description="PRC-barrel" evidence="1">
    <location>
        <begin position="92"/>
        <end position="158"/>
    </location>
</feature>
<evidence type="ECO:0000259" key="1">
    <source>
        <dbReference type="Pfam" id="PF05239"/>
    </source>
</evidence>
<dbReference type="SUPFAM" id="SSF50346">
    <property type="entry name" value="PRC-barrel domain"/>
    <property type="match status" value="2"/>
</dbReference>
<dbReference type="Pfam" id="PF05239">
    <property type="entry name" value="PRC"/>
    <property type="match status" value="2"/>
</dbReference>
<protein>
    <submittedName>
        <fullName evidence="2">PRC-barrel domain-containing protein</fullName>
    </submittedName>
</protein>
<dbReference type="KEGG" id="meme:HYG87_08405"/>
<proteinExistence type="predicted"/>
<sequence length="167" mass="18588">MKASEFIGKTVIDKTGVEIGKVEDIIVKPKKCLMDRIIIGSGGLINKKHFSVKDNEIESTGDYVLLNMALKEIEDKLGSEDLEYIKKVETNFAEIQGKVVITQNGVKLGTVEDMVIKPSQCLIENIIVKSKSDLGKKSFMVGKEEIIDIKDFMVLNLDLDDVEGRII</sequence>